<dbReference type="Gene3D" id="3.40.50.10230">
    <property type="entry name" value="Cobalamin biosynthesis CobH/CbiC, precorrin-8X methylmutase"/>
    <property type="match status" value="1"/>
</dbReference>
<sequence length="164" mass="18357">MNYIKDPFEIETRSFEIITEELGEKKFDEKEAKIVKRVIHTTADFEYADLIDIHPDAIEAGINALLKGSYIYADTQMILGGINKRVLTELGGKVINLVHDEEVAKEAKERGITRSMVGIQKAAHNEKIKIFAIGNAPTALFELKRLIEEEGIKPHLIIGVPVGF</sequence>
<dbReference type="Proteomes" id="UP000034692">
    <property type="component" value="Unassembled WGS sequence"/>
</dbReference>
<dbReference type="InterPro" id="IPR036588">
    <property type="entry name" value="CobH/CbiC_sf"/>
</dbReference>
<feature type="domain" description="Cobalamin biosynthesis precorrin-8X methylmutase CobH/CbiC" evidence="5">
    <location>
        <begin position="9"/>
        <end position="164"/>
    </location>
</feature>
<dbReference type="UniPathway" id="UPA00148"/>
<organism evidence="6 7">
    <name type="scientific">Methanosarcina mazei</name>
    <name type="common">Methanosarcina frisia</name>
    <dbReference type="NCBI Taxonomy" id="2209"/>
    <lineage>
        <taxon>Archaea</taxon>
        <taxon>Methanobacteriati</taxon>
        <taxon>Methanobacteriota</taxon>
        <taxon>Stenosarchaea group</taxon>
        <taxon>Methanomicrobia</taxon>
        <taxon>Methanosarcinales</taxon>
        <taxon>Methanosarcinaceae</taxon>
        <taxon>Methanosarcina</taxon>
    </lineage>
</organism>
<dbReference type="InterPro" id="IPR003722">
    <property type="entry name" value="Cbl_synth_CobH/CbiC"/>
</dbReference>
<protein>
    <recommendedName>
        <fullName evidence="5">Cobalamin biosynthesis precorrin-8X methylmutase CobH/CbiC domain-containing protein</fullName>
    </recommendedName>
</protein>
<evidence type="ECO:0000313" key="6">
    <source>
        <dbReference type="EMBL" id="KKH57755.1"/>
    </source>
</evidence>
<keyword evidence="3" id="KW-0169">Cobalamin biosynthesis</keyword>
<evidence type="ECO:0000256" key="3">
    <source>
        <dbReference type="ARBA" id="ARBA00022573"/>
    </source>
</evidence>
<dbReference type="RefSeq" id="WP_048042726.1">
    <property type="nucleotide sequence ID" value="NZ_JJQO01000358.1"/>
</dbReference>
<dbReference type="PANTHER" id="PTHR43588:SF1">
    <property type="entry name" value="COBALT-PRECORRIN-8 METHYLMUTASE"/>
    <property type="match status" value="1"/>
</dbReference>
<comment type="pathway">
    <text evidence="1">Cofactor biosynthesis; adenosylcobalamin biosynthesis.</text>
</comment>
<dbReference type="PANTHER" id="PTHR43588">
    <property type="entry name" value="COBALT-PRECORRIN-8 METHYLMUTASE"/>
    <property type="match status" value="1"/>
</dbReference>
<accession>A0A0F8PWI9</accession>
<dbReference type="Pfam" id="PF02570">
    <property type="entry name" value="CbiC"/>
    <property type="match status" value="1"/>
</dbReference>
<evidence type="ECO:0000256" key="1">
    <source>
        <dbReference type="ARBA" id="ARBA00004953"/>
    </source>
</evidence>
<name>A0A0F8PWI9_METMZ</name>
<keyword evidence="4" id="KW-0413">Isomerase</keyword>
<comment type="similarity">
    <text evidence="2">Belongs to the CobH/CbiC family.</text>
</comment>
<dbReference type="SUPFAM" id="SSF63965">
    <property type="entry name" value="Precorrin-8X methylmutase CbiC/CobH"/>
    <property type="match status" value="1"/>
</dbReference>
<feature type="non-terminal residue" evidence="6">
    <location>
        <position position="164"/>
    </location>
</feature>
<dbReference type="GO" id="GO:0016993">
    <property type="term" value="F:precorrin-8X methylmutase activity"/>
    <property type="evidence" value="ECO:0007669"/>
    <property type="project" value="InterPro"/>
</dbReference>
<evidence type="ECO:0000313" key="7">
    <source>
        <dbReference type="Proteomes" id="UP000034692"/>
    </source>
</evidence>
<evidence type="ECO:0000256" key="4">
    <source>
        <dbReference type="ARBA" id="ARBA00023235"/>
    </source>
</evidence>
<gene>
    <name evidence="6" type="ORF">DU75_09855</name>
</gene>
<evidence type="ECO:0000256" key="2">
    <source>
        <dbReference type="ARBA" id="ARBA00009774"/>
    </source>
</evidence>
<dbReference type="AlphaFoldDB" id="A0A0F8PWI9"/>
<dbReference type="GO" id="GO:0009236">
    <property type="term" value="P:cobalamin biosynthetic process"/>
    <property type="evidence" value="ECO:0007669"/>
    <property type="project" value="UniProtKB-UniPathway"/>
</dbReference>
<comment type="caution">
    <text evidence="6">The sequence shown here is derived from an EMBL/GenBank/DDBJ whole genome shotgun (WGS) entry which is preliminary data.</text>
</comment>
<reference evidence="6 7" key="1">
    <citation type="journal article" date="2015" name="ISME J.">
        <title>Genomic and phenotypic differentiation among Methanosarcina mazei populations from Columbia River sediment.</title>
        <authorList>
            <person name="Youngblut N.D."/>
            <person name="Wirth J.S."/>
            <person name="Henriksen J.R."/>
            <person name="Smith M."/>
            <person name="Simon H."/>
            <person name="Metcalf W.W."/>
            <person name="Whitaker R.J."/>
        </authorList>
    </citation>
    <scope>NUCLEOTIDE SEQUENCE [LARGE SCALE GENOMIC DNA]</scope>
    <source>
        <strain evidence="6 7">1.H.A.2.7</strain>
    </source>
</reference>
<evidence type="ECO:0000259" key="5">
    <source>
        <dbReference type="Pfam" id="PF02570"/>
    </source>
</evidence>
<dbReference type="EMBL" id="JJQO01000358">
    <property type="protein sequence ID" value="KKH57755.1"/>
    <property type="molecule type" value="Genomic_DNA"/>
</dbReference>
<proteinExistence type="inferred from homology"/>